<dbReference type="RefSeq" id="WP_152776119.1">
    <property type="nucleotide sequence ID" value="NZ_VJZC01000463.1"/>
</dbReference>
<keyword evidence="3" id="KW-1185">Reference proteome</keyword>
<dbReference type="AlphaFoldDB" id="A0A5N8XTR4"/>
<reference evidence="2 3" key="1">
    <citation type="submission" date="2019-07" db="EMBL/GenBank/DDBJ databases">
        <title>New species of Amycolatopsis and Streptomyces.</title>
        <authorList>
            <person name="Duangmal K."/>
            <person name="Teo W.F.A."/>
            <person name="Lipun K."/>
        </authorList>
    </citation>
    <scope>NUCLEOTIDE SEQUENCE [LARGE SCALE GENOMIC DNA]</scope>
    <source>
        <strain evidence="2 3">NBRC 106415</strain>
    </source>
</reference>
<feature type="non-terminal residue" evidence="2">
    <location>
        <position position="1"/>
    </location>
</feature>
<name>A0A5N8XTR4_9ACTN</name>
<feature type="domain" description="DUF397" evidence="1">
    <location>
        <begin position="4"/>
        <end position="30"/>
    </location>
</feature>
<accession>A0A5N8XTR4</accession>
<dbReference type="InterPro" id="IPR007278">
    <property type="entry name" value="DUF397"/>
</dbReference>
<evidence type="ECO:0000259" key="1">
    <source>
        <dbReference type="Pfam" id="PF04149"/>
    </source>
</evidence>
<dbReference type="OrthoDB" id="4570646at2"/>
<dbReference type="Pfam" id="PF04149">
    <property type="entry name" value="DUF397"/>
    <property type="match status" value="1"/>
</dbReference>
<sequence length="36" mass="3842">PTHIPVRDSKNPTGPALLFPAPAWQAFVTSLGRTTP</sequence>
<evidence type="ECO:0000313" key="3">
    <source>
        <dbReference type="Proteomes" id="UP000400924"/>
    </source>
</evidence>
<gene>
    <name evidence="2" type="ORF">FNH08_38235</name>
</gene>
<dbReference type="EMBL" id="VJZC01000463">
    <property type="protein sequence ID" value="MPY62781.1"/>
    <property type="molecule type" value="Genomic_DNA"/>
</dbReference>
<dbReference type="Proteomes" id="UP000400924">
    <property type="component" value="Unassembled WGS sequence"/>
</dbReference>
<comment type="caution">
    <text evidence="2">The sequence shown here is derived from an EMBL/GenBank/DDBJ whole genome shotgun (WGS) entry which is preliminary data.</text>
</comment>
<protein>
    <submittedName>
        <fullName evidence="2">DUF397 domain-containing protein</fullName>
    </submittedName>
</protein>
<proteinExistence type="predicted"/>
<evidence type="ECO:0000313" key="2">
    <source>
        <dbReference type="EMBL" id="MPY62781.1"/>
    </source>
</evidence>
<organism evidence="2 3">
    <name type="scientific">Streptomyces spongiae</name>
    <dbReference type="NCBI Taxonomy" id="565072"/>
    <lineage>
        <taxon>Bacteria</taxon>
        <taxon>Bacillati</taxon>
        <taxon>Actinomycetota</taxon>
        <taxon>Actinomycetes</taxon>
        <taxon>Kitasatosporales</taxon>
        <taxon>Streptomycetaceae</taxon>
        <taxon>Streptomyces</taxon>
    </lineage>
</organism>